<dbReference type="Gene3D" id="1.10.10.10">
    <property type="entry name" value="Winged helix-like DNA-binding domain superfamily/Winged helix DNA-binding domain"/>
    <property type="match status" value="2"/>
</dbReference>
<proteinExistence type="inferred from homology"/>
<evidence type="ECO:0000313" key="9">
    <source>
        <dbReference type="Proteomes" id="UP000886879"/>
    </source>
</evidence>
<dbReference type="InterPro" id="IPR036388">
    <property type="entry name" value="WH-like_DNA-bd_sf"/>
</dbReference>
<evidence type="ECO:0000313" key="8">
    <source>
        <dbReference type="EMBL" id="HIQ61403.1"/>
    </source>
</evidence>
<dbReference type="AlphaFoldDB" id="A0A9D0YT49"/>
<dbReference type="SUPFAM" id="SSF88659">
    <property type="entry name" value="Sigma3 and sigma4 domains of RNA polymerase sigma factors"/>
    <property type="match status" value="2"/>
</dbReference>
<keyword evidence="3" id="KW-0805">Transcription regulation</keyword>
<dbReference type="EMBL" id="DVFO01000081">
    <property type="protein sequence ID" value="HIQ61403.1"/>
    <property type="molecule type" value="Genomic_DNA"/>
</dbReference>
<name>A0A9D0YT49_9FIRM</name>
<keyword evidence="6" id="KW-0804">Transcription</keyword>
<dbReference type="CDD" id="cd06171">
    <property type="entry name" value="Sigma70_r4"/>
    <property type="match status" value="1"/>
</dbReference>
<evidence type="ECO:0000256" key="6">
    <source>
        <dbReference type="ARBA" id="ARBA00023163"/>
    </source>
</evidence>
<dbReference type="InterPro" id="IPR014284">
    <property type="entry name" value="RNA_pol_sigma-70_dom"/>
</dbReference>
<feature type="domain" description="HTH cro/C1-type" evidence="7">
    <location>
        <begin position="202"/>
        <end position="225"/>
    </location>
</feature>
<dbReference type="PROSITE" id="PS50943">
    <property type="entry name" value="HTH_CROC1"/>
    <property type="match status" value="1"/>
</dbReference>
<keyword evidence="5" id="KW-0238">DNA-binding</keyword>
<dbReference type="InterPro" id="IPR007627">
    <property type="entry name" value="RNA_pol_sigma70_r2"/>
</dbReference>
<comment type="caution">
    <text evidence="8">The sequence shown here is derived from an EMBL/GenBank/DDBJ whole genome shotgun (WGS) entry which is preliminary data.</text>
</comment>
<dbReference type="GO" id="GO:0003677">
    <property type="term" value="F:DNA binding"/>
    <property type="evidence" value="ECO:0007669"/>
    <property type="project" value="UniProtKB-KW"/>
</dbReference>
<dbReference type="InterPro" id="IPR007624">
    <property type="entry name" value="RNA_pol_sigma70_r3"/>
</dbReference>
<dbReference type="Pfam" id="PF04539">
    <property type="entry name" value="Sigma70_r3"/>
    <property type="match status" value="1"/>
</dbReference>
<reference evidence="8" key="2">
    <citation type="journal article" date="2021" name="PeerJ">
        <title>Extensive microbial diversity within the chicken gut microbiome revealed by metagenomics and culture.</title>
        <authorList>
            <person name="Gilroy R."/>
            <person name="Ravi A."/>
            <person name="Getino M."/>
            <person name="Pursley I."/>
            <person name="Horton D.L."/>
            <person name="Alikhan N.F."/>
            <person name="Baker D."/>
            <person name="Gharbi K."/>
            <person name="Hall N."/>
            <person name="Watson M."/>
            <person name="Adriaenssens E.M."/>
            <person name="Foster-Nyarko E."/>
            <person name="Jarju S."/>
            <person name="Secka A."/>
            <person name="Antonio M."/>
            <person name="Oren A."/>
            <person name="Chaudhuri R.R."/>
            <person name="La Ragione R."/>
            <person name="Hildebrand F."/>
            <person name="Pallen M.J."/>
        </authorList>
    </citation>
    <scope>NUCLEOTIDE SEQUENCE</scope>
    <source>
        <strain evidence="8">ChiGjej2B2-12916</strain>
    </source>
</reference>
<evidence type="ECO:0000256" key="4">
    <source>
        <dbReference type="ARBA" id="ARBA00023082"/>
    </source>
</evidence>
<sequence>MNTLDTLSLLDAARGGDNDACERLLLENSGLIWSVARRYYGRGVDPEDLYQLGCLGFLKAVRGFDTSYGTQFSTYAVPKIAGEIRRFLRDDGSVKVSRGIKERAMALRQCRQDLYHRLGRDPTVGELAQATGLEPEDIAAAETATLSVASLQSQTGEDGFTLESILGCDGMEEEVVERLALRQAIDALPDRERKVILLRFYKNLTQERTARILGVSQVQISRMERRAIGHLREWLTEESLPTTVG</sequence>
<evidence type="ECO:0000256" key="3">
    <source>
        <dbReference type="ARBA" id="ARBA00023015"/>
    </source>
</evidence>
<dbReference type="GO" id="GO:0006352">
    <property type="term" value="P:DNA-templated transcription initiation"/>
    <property type="evidence" value="ECO:0007669"/>
    <property type="project" value="InterPro"/>
</dbReference>
<gene>
    <name evidence="8" type="ORF">IAD31_07400</name>
</gene>
<evidence type="ECO:0000256" key="5">
    <source>
        <dbReference type="ARBA" id="ARBA00023125"/>
    </source>
</evidence>
<dbReference type="GO" id="GO:0016987">
    <property type="term" value="F:sigma factor activity"/>
    <property type="evidence" value="ECO:0007669"/>
    <property type="project" value="UniProtKB-KW"/>
</dbReference>
<comment type="similarity">
    <text evidence="1">Belongs to the sigma-70 factor family.</text>
</comment>
<dbReference type="GO" id="GO:0030435">
    <property type="term" value="P:sporulation resulting in formation of a cellular spore"/>
    <property type="evidence" value="ECO:0007669"/>
    <property type="project" value="UniProtKB-KW"/>
</dbReference>
<dbReference type="Pfam" id="PF04545">
    <property type="entry name" value="Sigma70_r4"/>
    <property type="match status" value="1"/>
</dbReference>
<organism evidence="8 9">
    <name type="scientific">Candidatus Enterenecus faecium</name>
    <dbReference type="NCBI Taxonomy" id="2840780"/>
    <lineage>
        <taxon>Bacteria</taxon>
        <taxon>Bacillati</taxon>
        <taxon>Bacillota</taxon>
        <taxon>Clostridia</taxon>
        <taxon>Eubacteriales</taxon>
        <taxon>Candidatus Enterenecus</taxon>
    </lineage>
</organism>
<keyword evidence="4" id="KW-0731">Sigma factor</keyword>
<dbReference type="PANTHER" id="PTHR30385">
    <property type="entry name" value="SIGMA FACTOR F FLAGELLAR"/>
    <property type="match status" value="1"/>
</dbReference>
<dbReference type="NCBIfam" id="TIGR02937">
    <property type="entry name" value="sigma70-ECF"/>
    <property type="match status" value="1"/>
</dbReference>
<dbReference type="InterPro" id="IPR000943">
    <property type="entry name" value="RNA_pol_sigma70"/>
</dbReference>
<dbReference type="InterPro" id="IPR013324">
    <property type="entry name" value="RNA_pol_sigma_r3/r4-like"/>
</dbReference>
<protein>
    <submittedName>
        <fullName evidence="8">Sigma-70 family RNA polymerase sigma factor</fullName>
    </submittedName>
</protein>
<dbReference type="PANTHER" id="PTHR30385:SF4">
    <property type="entry name" value="RNA POLYMERASE SIGMA-E FACTOR"/>
    <property type="match status" value="1"/>
</dbReference>
<evidence type="ECO:0000259" key="7">
    <source>
        <dbReference type="PROSITE" id="PS50943"/>
    </source>
</evidence>
<dbReference type="SUPFAM" id="SSF88946">
    <property type="entry name" value="Sigma2 domain of RNA polymerase sigma factors"/>
    <property type="match status" value="1"/>
</dbReference>
<evidence type="ECO:0000256" key="2">
    <source>
        <dbReference type="ARBA" id="ARBA00022969"/>
    </source>
</evidence>
<dbReference type="InterPro" id="IPR007630">
    <property type="entry name" value="RNA_pol_sigma70_r4"/>
</dbReference>
<accession>A0A9D0YT49</accession>
<dbReference type="Pfam" id="PF04542">
    <property type="entry name" value="Sigma70_r2"/>
    <property type="match status" value="1"/>
</dbReference>
<keyword evidence="2" id="KW-0749">Sporulation</keyword>
<dbReference type="InterPro" id="IPR001387">
    <property type="entry name" value="Cro/C1-type_HTH"/>
</dbReference>
<dbReference type="InterPro" id="IPR013325">
    <property type="entry name" value="RNA_pol_sigma_r2"/>
</dbReference>
<reference evidence="8" key="1">
    <citation type="submission" date="2020-10" db="EMBL/GenBank/DDBJ databases">
        <authorList>
            <person name="Gilroy R."/>
        </authorList>
    </citation>
    <scope>NUCLEOTIDE SEQUENCE</scope>
    <source>
        <strain evidence="8">ChiGjej2B2-12916</strain>
    </source>
</reference>
<dbReference type="Gene3D" id="1.20.120.1810">
    <property type="match status" value="1"/>
</dbReference>
<dbReference type="PRINTS" id="PR00046">
    <property type="entry name" value="SIGMA70FCT"/>
</dbReference>
<evidence type="ECO:0000256" key="1">
    <source>
        <dbReference type="ARBA" id="ARBA00007788"/>
    </source>
</evidence>
<dbReference type="Proteomes" id="UP000886879">
    <property type="component" value="Unassembled WGS sequence"/>
</dbReference>